<dbReference type="GO" id="GO:0005829">
    <property type="term" value="C:cytosol"/>
    <property type="evidence" value="ECO:0007669"/>
    <property type="project" value="UniProtKB-ARBA"/>
</dbReference>
<dbReference type="Gene3D" id="3.30.70.1560">
    <property type="entry name" value="Alpha-L RNA-binding motif"/>
    <property type="match status" value="1"/>
</dbReference>
<comment type="caution">
    <text evidence="11">The sequence shown here is derived from an EMBL/GenBank/DDBJ whole genome shotgun (WGS) entry which is preliminary data.</text>
</comment>
<protein>
    <recommendedName>
        <fullName evidence="8">Pseudouridine synthase</fullName>
        <ecNumber evidence="8">5.4.99.-</ecNumber>
    </recommendedName>
</protein>
<dbReference type="InterPro" id="IPR020094">
    <property type="entry name" value="TruA/RsuA/RluB/E/F_N"/>
</dbReference>
<dbReference type="FunFam" id="3.10.290.10:FF:000003">
    <property type="entry name" value="Pseudouridine synthase"/>
    <property type="match status" value="1"/>
</dbReference>
<dbReference type="Gene3D" id="3.10.290.10">
    <property type="entry name" value="RNA-binding S4 domain"/>
    <property type="match status" value="1"/>
</dbReference>
<organism evidence="11 12">
    <name type="scientific">Candidatus Muproteobacteria bacterium RBG_16_65_31</name>
    <dbReference type="NCBI Taxonomy" id="1817759"/>
    <lineage>
        <taxon>Bacteria</taxon>
        <taxon>Pseudomonadati</taxon>
        <taxon>Pseudomonadota</taxon>
        <taxon>Candidatus Muproteobacteria</taxon>
    </lineage>
</organism>
<dbReference type="InterPro" id="IPR006145">
    <property type="entry name" value="PsdUridine_synth_RsuA/RluA"/>
</dbReference>
<dbReference type="SUPFAM" id="SSF55120">
    <property type="entry name" value="Pseudouridine synthase"/>
    <property type="match status" value="1"/>
</dbReference>
<dbReference type="FunFam" id="3.30.70.580:FF:000009">
    <property type="entry name" value="Pseudouridine synthase"/>
    <property type="match status" value="1"/>
</dbReference>
<dbReference type="PROSITE" id="PS50889">
    <property type="entry name" value="S4"/>
    <property type="match status" value="1"/>
</dbReference>
<keyword evidence="3 7" id="KW-0694">RNA-binding</keyword>
<dbReference type="CDD" id="cd02556">
    <property type="entry name" value="PseudoU_synth_RluB"/>
    <property type="match status" value="1"/>
</dbReference>
<evidence type="ECO:0000313" key="11">
    <source>
        <dbReference type="EMBL" id="OGI44193.1"/>
    </source>
</evidence>
<dbReference type="InterPro" id="IPR000748">
    <property type="entry name" value="PsdUridine_synth_RsuA/RluB/E/F"/>
</dbReference>
<comment type="similarity">
    <text evidence="1 8">Belongs to the pseudouridine synthase RsuA family.</text>
</comment>
<dbReference type="GO" id="GO:0160139">
    <property type="term" value="F:23S rRNA pseudouridine(2605) synthase activity"/>
    <property type="evidence" value="ECO:0007669"/>
    <property type="project" value="UniProtKB-EC"/>
</dbReference>
<evidence type="ECO:0000256" key="8">
    <source>
        <dbReference type="RuleBase" id="RU003887"/>
    </source>
</evidence>
<dbReference type="EC" id="5.4.99.-" evidence="8"/>
<evidence type="ECO:0000256" key="3">
    <source>
        <dbReference type="ARBA" id="ARBA00022884"/>
    </source>
</evidence>
<dbReference type="InterPro" id="IPR042092">
    <property type="entry name" value="PsdUridine_s_RsuA/RluB/E/F_cat"/>
</dbReference>
<evidence type="ECO:0000313" key="12">
    <source>
        <dbReference type="Proteomes" id="UP000179344"/>
    </source>
</evidence>
<dbReference type="Gene3D" id="3.30.70.580">
    <property type="entry name" value="Pseudouridine synthase I, catalytic domain, N-terminal subdomain"/>
    <property type="match status" value="1"/>
</dbReference>
<evidence type="ECO:0000256" key="7">
    <source>
        <dbReference type="PROSITE-ProRule" id="PRU00182"/>
    </source>
</evidence>
<feature type="region of interest" description="Disordered" evidence="9">
    <location>
        <begin position="242"/>
        <end position="295"/>
    </location>
</feature>
<accession>A0A1F6TGD3</accession>
<dbReference type="InterPro" id="IPR018496">
    <property type="entry name" value="PsdUridine_synth_RsuA/RluB_CS"/>
</dbReference>
<gene>
    <name evidence="11" type="ORF">A2V92_06180</name>
</gene>
<dbReference type="Pfam" id="PF00849">
    <property type="entry name" value="PseudoU_synth_2"/>
    <property type="match status" value="1"/>
</dbReference>
<dbReference type="GO" id="GO:0003723">
    <property type="term" value="F:RNA binding"/>
    <property type="evidence" value="ECO:0007669"/>
    <property type="project" value="UniProtKB-KW"/>
</dbReference>
<evidence type="ECO:0000256" key="1">
    <source>
        <dbReference type="ARBA" id="ARBA00008348"/>
    </source>
</evidence>
<dbReference type="PANTHER" id="PTHR47683:SF3">
    <property type="entry name" value="RIBOSOMAL LARGE SUBUNIT PSEUDOURIDINE SYNTHASE B"/>
    <property type="match status" value="1"/>
</dbReference>
<dbReference type="NCBIfam" id="TIGR00093">
    <property type="entry name" value="pseudouridine synthase"/>
    <property type="match status" value="1"/>
</dbReference>
<dbReference type="Proteomes" id="UP000179344">
    <property type="component" value="Unassembled WGS sequence"/>
</dbReference>
<dbReference type="GO" id="GO:0000455">
    <property type="term" value="P:enzyme-directed rRNA pseudouridine synthesis"/>
    <property type="evidence" value="ECO:0007669"/>
    <property type="project" value="UniProtKB-ARBA"/>
</dbReference>
<dbReference type="InterPro" id="IPR020103">
    <property type="entry name" value="PsdUridine_synth_cat_dom_sf"/>
</dbReference>
<dbReference type="InterPro" id="IPR050343">
    <property type="entry name" value="RsuA_PseudoU_synthase"/>
</dbReference>
<evidence type="ECO:0000256" key="2">
    <source>
        <dbReference type="ARBA" id="ARBA00022552"/>
    </source>
</evidence>
<dbReference type="NCBIfam" id="NF007976">
    <property type="entry name" value="PRK10700.1"/>
    <property type="match status" value="1"/>
</dbReference>
<comment type="function">
    <text evidence="6">Responsible for synthesis of pseudouridine from uracil-2605 in 23S ribosomal RNA.</text>
</comment>
<evidence type="ECO:0000259" key="10">
    <source>
        <dbReference type="SMART" id="SM00363"/>
    </source>
</evidence>
<dbReference type="PROSITE" id="PS01149">
    <property type="entry name" value="PSI_RSU"/>
    <property type="match status" value="1"/>
</dbReference>
<dbReference type="SMART" id="SM00363">
    <property type="entry name" value="S4"/>
    <property type="match status" value="1"/>
</dbReference>
<dbReference type="SUPFAM" id="SSF55174">
    <property type="entry name" value="Alpha-L RNA-binding motif"/>
    <property type="match status" value="1"/>
</dbReference>
<feature type="domain" description="RNA-binding S4" evidence="10">
    <location>
        <begin position="10"/>
        <end position="67"/>
    </location>
</feature>
<dbReference type="PANTHER" id="PTHR47683">
    <property type="entry name" value="PSEUDOURIDINE SYNTHASE FAMILY PROTEIN-RELATED"/>
    <property type="match status" value="1"/>
</dbReference>
<dbReference type="InterPro" id="IPR036986">
    <property type="entry name" value="S4_RNA-bd_sf"/>
</dbReference>
<evidence type="ECO:0000256" key="5">
    <source>
        <dbReference type="ARBA" id="ARBA00036944"/>
    </source>
</evidence>
<evidence type="ECO:0000256" key="4">
    <source>
        <dbReference type="ARBA" id="ARBA00023235"/>
    </source>
</evidence>
<proteinExistence type="inferred from homology"/>
<dbReference type="AlphaFoldDB" id="A0A1F6TGD3"/>
<feature type="compositionally biased region" description="Basic residues" evidence="9">
    <location>
        <begin position="271"/>
        <end position="286"/>
    </location>
</feature>
<keyword evidence="2" id="KW-0698">rRNA processing</keyword>
<dbReference type="EMBL" id="MFST01000071">
    <property type="protein sequence ID" value="OGI44193.1"/>
    <property type="molecule type" value="Genomic_DNA"/>
</dbReference>
<dbReference type="Pfam" id="PF01479">
    <property type="entry name" value="S4"/>
    <property type="match status" value="1"/>
</dbReference>
<evidence type="ECO:0000256" key="9">
    <source>
        <dbReference type="SAM" id="MobiDB-lite"/>
    </source>
</evidence>
<keyword evidence="4 8" id="KW-0413">Isomerase</keyword>
<dbReference type="CDD" id="cd00165">
    <property type="entry name" value="S4"/>
    <property type="match status" value="1"/>
</dbReference>
<reference evidence="11 12" key="1">
    <citation type="journal article" date="2016" name="Nat. Commun.">
        <title>Thousands of microbial genomes shed light on interconnected biogeochemical processes in an aquifer system.</title>
        <authorList>
            <person name="Anantharaman K."/>
            <person name="Brown C.T."/>
            <person name="Hug L.A."/>
            <person name="Sharon I."/>
            <person name="Castelle C.J."/>
            <person name="Probst A.J."/>
            <person name="Thomas B.C."/>
            <person name="Singh A."/>
            <person name="Wilkins M.J."/>
            <person name="Karaoz U."/>
            <person name="Brodie E.L."/>
            <person name="Williams K.H."/>
            <person name="Hubbard S.S."/>
            <person name="Banfield J.F."/>
        </authorList>
    </citation>
    <scope>NUCLEOTIDE SEQUENCE [LARGE SCALE GENOMIC DNA]</scope>
</reference>
<sequence length="295" mass="32519">MSERKPPAGEKLQKVLARLGLGSRRQIERWIEEGRVAVGGRTARLGERVALDARIALDGRVVPLTGVAAKSRVLIYHKPEGEVCTRSDPQGRPTVFDRLPALRHARWIAVGRLDFNTSGLLLFTTDGELAHRLMHPAREIEREYAVRVLGKVDEAMLKRLKEGVMLDGGPAHFAVIADAGGTGANRWYHVTLKESRQREVRGLWEAVGVAVSRLIRVRFGSIQLPPRLRQGRAEDLDPDATAELYRSAGLAPPAAGTQAAPRPGAPERRRGPVRARARPGQRRRSQGRGGSRDRP</sequence>
<name>A0A1F6TGD3_9PROT</name>
<dbReference type="FunFam" id="3.30.70.1560:FF:000001">
    <property type="entry name" value="Pseudouridine synthase"/>
    <property type="match status" value="1"/>
</dbReference>
<comment type="catalytic activity">
    <reaction evidence="5">
        <text>uridine(2605) in 23S rRNA = pseudouridine(2605) in 23S rRNA</text>
        <dbReference type="Rhea" id="RHEA:42520"/>
        <dbReference type="Rhea" id="RHEA-COMP:10095"/>
        <dbReference type="Rhea" id="RHEA-COMP:10096"/>
        <dbReference type="ChEBI" id="CHEBI:65314"/>
        <dbReference type="ChEBI" id="CHEBI:65315"/>
        <dbReference type="EC" id="5.4.99.22"/>
    </reaction>
</comment>
<dbReference type="InterPro" id="IPR002942">
    <property type="entry name" value="S4_RNA-bd"/>
</dbReference>
<evidence type="ECO:0000256" key="6">
    <source>
        <dbReference type="ARBA" id="ARBA00037383"/>
    </source>
</evidence>